<reference evidence="9" key="1">
    <citation type="submission" date="2021-08" db="EMBL/GenBank/DDBJ databases">
        <title>Flavobacterium sp. strain CC-SYL302.</title>
        <authorList>
            <person name="Lin S.-Y."/>
            <person name="Lee T.-H."/>
            <person name="Young C.-C."/>
        </authorList>
    </citation>
    <scope>NUCLEOTIDE SEQUENCE</scope>
    <source>
        <strain evidence="9">CC-SYL302</strain>
    </source>
</reference>
<dbReference type="InterPro" id="IPR013324">
    <property type="entry name" value="RNA_pol_sigma_r3/r4-like"/>
</dbReference>
<comment type="similarity">
    <text evidence="1 6">Belongs to the sigma-70 factor family. ECF subfamily.</text>
</comment>
<dbReference type="Gene3D" id="1.10.10.10">
    <property type="entry name" value="Winged helix-like DNA-binding domain superfamily/Winged helix DNA-binding domain"/>
    <property type="match status" value="1"/>
</dbReference>
<evidence type="ECO:0000259" key="8">
    <source>
        <dbReference type="Pfam" id="PF08281"/>
    </source>
</evidence>
<dbReference type="Gene3D" id="1.10.1740.10">
    <property type="match status" value="1"/>
</dbReference>
<keyword evidence="4 6" id="KW-0238">DNA-binding</keyword>
<dbReference type="InterPro" id="IPR014284">
    <property type="entry name" value="RNA_pol_sigma-70_dom"/>
</dbReference>
<dbReference type="InterPro" id="IPR039425">
    <property type="entry name" value="RNA_pol_sigma-70-like"/>
</dbReference>
<dbReference type="SUPFAM" id="SSF88946">
    <property type="entry name" value="Sigma2 domain of RNA polymerase sigma factors"/>
    <property type="match status" value="1"/>
</dbReference>
<evidence type="ECO:0000256" key="2">
    <source>
        <dbReference type="ARBA" id="ARBA00023015"/>
    </source>
</evidence>
<proteinExistence type="inferred from homology"/>
<evidence type="ECO:0000256" key="3">
    <source>
        <dbReference type="ARBA" id="ARBA00023082"/>
    </source>
</evidence>
<evidence type="ECO:0000256" key="6">
    <source>
        <dbReference type="RuleBase" id="RU000716"/>
    </source>
</evidence>
<dbReference type="PANTHER" id="PTHR43133:SF8">
    <property type="entry name" value="RNA POLYMERASE SIGMA FACTOR HI_1459-RELATED"/>
    <property type="match status" value="1"/>
</dbReference>
<evidence type="ECO:0000256" key="1">
    <source>
        <dbReference type="ARBA" id="ARBA00010641"/>
    </source>
</evidence>
<dbReference type="Pfam" id="PF04542">
    <property type="entry name" value="Sigma70_r2"/>
    <property type="match status" value="1"/>
</dbReference>
<feature type="domain" description="RNA polymerase sigma-70 region 2" evidence="7">
    <location>
        <begin position="11"/>
        <end position="76"/>
    </location>
</feature>
<sequence>MNNKKEIVLDMIEQHIPYLLQRARYLLPNIEDAEDVVQDVFLAAYEGIDKYKGDGQVKTWLSSILNYKVADYYRKKYKQPGKISLNSYFDEDGQWKTNEFLKTWDEIDTGYFNDPAFKNAFEHCIENLPEKWSVPVKLYYLEEKKSDFVSQELGINTTNLWKILQRARLQLKDCLDSKWFNH</sequence>
<dbReference type="InterPro" id="IPR013325">
    <property type="entry name" value="RNA_pol_sigma_r2"/>
</dbReference>
<feature type="domain" description="RNA polymerase sigma factor 70 region 4 type 2" evidence="8">
    <location>
        <begin position="119"/>
        <end position="171"/>
    </location>
</feature>
<dbReference type="InterPro" id="IPR007627">
    <property type="entry name" value="RNA_pol_sigma70_r2"/>
</dbReference>
<keyword evidence="5 6" id="KW-0804">Transcription</keyword>
<evidence type="ECO:0000256" key="5">
    <source>
        <dbReference type="ARBA" id="ARBA00023163"/>
    </source>
</evidence>
<dbReference type="NCBIfam" id="TIGR02937">
    <property type="entry name" value="sigma70-ECF"/>
    <property type="match status" value="1"/>
</dbReference>
<keyword evidence="10" id="KW-1185">Reference proteome</keyword>
<accession>A0ABY6LZG8</accession>
<dbReference type="RefSeq" id="WP_264433229.1">
    <property type="nucleotide sequence ID" value="NZ_CP081495.1"/>
</dbReference>
<dbReference type="Pfam" id="PF08281">
    <property type="entry name" value="Sigma70_r4_2"/>
    <property type="match status" value="1"/>
</dbReference>
<keyword evidence="2 6" id="KW-0805">Transcription regulation</keyword>
<dbReference type="InterPro" id="IPR013249">
    <property type="entry name" value="RNA_pol_sigma70_r4_t2"/>
</dbReference>
<name>A0ABY6LZG8_9FLAO</name>
<organism evidence="9 10">
    <name type="scientific">Flavobacterium agricola</name>
    <dbReference type="NCBI Taxonomy" id="2870839"/>
    <lineage>
        <taxon>Bacteria</taxon>
        <taxon>Pseudomonadati</taxon>
        <taxon>Bacteroidota</taxon>
        <taxon>Flavobacteriia</taxon>
        <taxon>Flavobacteriales</taxon>
        <taxon>Flavobacteriaceae</taxon>
        <taxon>Flavobacterium</taxon>
    </lineage>
</organism>
<dbReference type="PROSITE" id="PS01063">
    <property type="entry name" value="SIGMA70_ECF"/>
    <property type="match status" value="1"/>
</dbReference>
<dbReference type="InterPro" id="IPR000838">
    <property type="entry name" value="RNA_pol_sigma70_ECF_CS"/>
</dbReference>
<protein>
    <recommendedName>
        <fullName evidence="6">RNA polymerase sigma factor</fullName>
    </recommendedName>
</protein>
<dbReference type="InterPro" id="IPR036388">
    <property type="entry name" value="WH-like_DNA-bd_sf"/>
</dbReference>
<dbReference type="SUPFAM" id="SSF88659">
    <property type="entry name" value="Sigma3 and sigma4 domains of RNA polymerase sigma factors"/>
    <property type="match status" value="1"/>
</dbReference>
<evidence type="ECO:0000259" key="7">
    <source>
        <dbReference type="Pfam" id="PF04542"/>
    </source>
</evidence>
<dbReference type="EMBL" id="CP081495">
    <property type="protein sequence ID" value="UYW00957.1"/>
    <property type="molecule type" value="Genomic_DNA"/>
</dbReference>
<evidence type="ECO:0000313" key="9">
    <source>
        <dbReference type="EMBL" id="UYW00957.1"/>
    </source>
</evidence>
<gene>
    <name evidence="9" type="ORF">K5I29_10685</name>
</gene>
<evidence type="ECO:0000256" key="4">
    <source>
        <dbReference type="ARBA" id="ARBA00023125"/>
    </source>
</evidence>
<evidence type="ECO:0000313" key="10">
    <source>
        <dbReference type="Proteomes" id="UP001163328"/>
    </source>
</evidence>
<keyword evidence="3 6" id="KW-0731">Sigma factor</keyword>
<dbReference type="PANTHER" id="PTHR43133">
    <property type="entry name" value="RNA POLYMERASE ECF-TYPE SIGMA FACTO"/>
    <property type="match status" value="1"/>
</dbReference>
<dbReference type="Proteomes" id="UP001163328">
    <property type="component" value="Chromosome"/>
</dbReference>